<reference evidence="8 9" key="1">
    <citation type="submission" date="2023-06" db="EMBL/GenBank/DDBJ databases">
        <title>Draft genome sequence of Gleimia hominis type strain CCUG 57540T.</title>
        <authorList>
            <person name="Salva-Serra F."/>
            <person name="Cardew S."/>
            <person name="Jensie Markopoulos S."/>
            <person name="Ohlen M."/>
            <person name="Inganas E."/>
            <person name="Svensson-Stadler L."/>
            <person name="Moore E.R.B."/>
        </authorList>
    </citation>
    <scope>NUCLEOTIDE SEQUENCE [LARGE SCALE GENOMIC DNA]</scope>
    <source>
        <strain evidence="8 9">CCUG 57540</strain>
    </source>
</reference>
<keyword evidence="7" id="KW-1003">Cell membrane</keyword>
<dbReference type="Proteomes" id="UP001247542">
    <property type="component" value="Unassembled WGS sequence"/>
</dbReference>
<keyword evidence="9" id="KW-1185">Reference proteome</keyword>
<dbReference type="InterPro" id="IPR000711">
    <property type="entry name" value="ATPase_OSCP/dsu"/>
</dbReference>
<dbReference type="PANTHER" id="PTHR11910">
    <property type="entry name" value="ATP SYNTHASE DELTA CHAIN"/>
    <property type="match status" value="1"/>
</dbReference>
<keyword evidence="7" id="KW-0139">CF(1)</keyword>
<accession>A0ABU3IAK0</accession>
<comment type="similarity">
    <text evidence="7">Belongs to the ATPase delta chain family.</text>
</comment>
<keyword evidence="6 7" id="KW-0066">ATP synthesis</keyword>
<evidence type="ECO:0000256" key="2">
    <source>
        <dbReference type="ARBA" id="ARBA00022448"/>
    </source>
</evidence>
<dbReference type="EMBL" id="JASXSX010000001">
    <property type="protein sequence ID" value="MDT3767404.1"/>
    <property type="molecule type" value="Genomic_DNA"/>
</dbReference>
<keyword evidence="4 7" id="KW-0406">Ion transport</keyword>
<comment type="caution">
    <text evidence="8">The sequence shown here is derived from an EMBL/GenBank/DDBJ whole genome shotgun (WGS) entry which is preliminary data.</text>
</comment>
<dbReference type="NCBIfam" id="TIGR01145">
    <property type="entry name" value="ATP_synt_delta"/>
    <property type="match status" value="1"/>
</dbReference>
<sequence length="273" mass="29768">MRASSAQTLHAATRTLRTVFAQEHVDAMAAAENLFGLSDLARKSRRVRGAISDPSRSGEDKEAFVQNLLRGGVQDATVKIAQTLARGTWSSADDVADVFELLGMQAVLEAAVLAGALEQTQKELHQVQALLVDERELRNALSDLGVGSAHDRAHFAARLLDGHVNQYTSRLVRRAVRLSVHGRLTARLHHIIDLAANRQKQRVAEVTVARPLSAQQQTRLQSILERKHGGSVTLNVMVDPDLMGGMRIVMGSEAVNATVRSEIRQAQRAMVGK</sequence>
<evidence type="ECO:0000313" key="9">
    <source>
        <dbReference type="Proteomes" id="UP001247542"/>
    </source>
</evidence>
<dbReference type="PRINTS" id="PR00125">
    <property type="entry name" value="ATPASEDELTA"/>
</dbReference>
<dbReference type="RefSeq" id="WP_313272930.1">
    <property type="nucleotide sequence ID" value="NZ_JASXSX010000001.1"/>
</dbReference>
<comment type="subcellular location">
    <subcellularLocation>
        <location evidence="7">Cell membrane</location>
        <topology evidence="7">Peripheral membrane protein</topology>
    </subcellularLocation>
    <subcellularLocation>
        <location evidence="1">Membrane</location>
    </subcellularLocation>
</comment>
<keyword evidence="3 7" id="KW-0375">Hydrogen ion transport</keyword>
<protein>
    <recommendedName>
        <fullName evidence="7">ATP synthase subunit delta</fullName>
    </recommendedName>
    <alternativeName>
        <fullName evidence="7">ATP synthase F(1) sector subunit delta</fullName>
    </alternativeName>
    <alternativeName>
        <fullName evidence="7">F-type ATPase subunit delta</fullName>
        <shortName evidence="7">F-ATPase subunit delta</shortName>
    </alternativeName>
</protein>
<name>A0ABU3IAK0_9ACTO</name>
<comment type="function">
    <text evidence="7">F(1)F(0) ATP synthase produces ATP from ADP in the presence of a proton or sodium gradient. F-type ATPases consist of two structural domains, F(1) containing the extramembraneous catalytic core and F(0) containing the membrane proton channel, linked together by a central stalk and a peripheral stalk. During catalysis, ATP synthesis in the catalytic domain of F(1) is coupled via a rotary mechanism of the central stalk subunits to proton translocation.</text>
</comment>
<organism evidence="8 9">
    <name type="scientific">Gleimia hominis</name>
    <dbReference type="NCBI Taxonomy" id="595468"/>
    <lineage>
        <taxon>Bacteria</taxon>
        <taxon>Bacillati</taxon>
        <taxon>Actinomycetota</taxon>
        <taxon>Actinomycetes</taxon>
        <taxon>Actinomycetales</taxon>
        <taxon>Actinomycetaceae</taxon>
        <taxon>Gleimia</taxon>
    </lineage>
</organism>
<keyword evidence="2 7" id="KW-0813">Transport</keyword>
<proteinExistence type="inferred from homology"/>
<gene>
    <name evidence="7 8" type="primary">atpH</name>
    <name evidence="8" type="ORF">QS713_04900</name>
</gene>
<evidence type="ECO:0000313" key="8">
    <source>
        <dbReference type="EMBL" id="MDT3767404.1"/>
    </source>
</evidence>
<keyword evidence="5 7" id="KW-0472">Membrane</keyword>
<dbReference type="HAMAP" id="MF_01416">
    <property type="entry name" value="ATP_synth_delta_bact"/>
    <property type="match status" value="1"/>
</dbReference>
<dbReference type="Pfam" id="PF00213">
    <property type="entry name" value="OSCP"/>
    <property type="match status" value="1"/>
</dbReference>
<evidence type="ECO:0000256" key="1">
    <source>
        <dbReference type="ARBA" id="ARBA00004370"/>
    </source>
</evidence>
<evidence type="ECO:0000256" key="5">
    <source>
        <dbReference type="ARBA" id="ARBA00023136"/>
    </source>
</evidence>
<evidence type="ECO:0000256" key="3">
    <source>
        <dbReference type="ARBA" id="ARBA00022781"/>
    </source>
</evidence>
<comment type="function">
    <text evidence="7">This protein is part of the stalk that links CF(0) to CF(1). It either transmits conformational changes from CF(0) to CF(1) or is implicated in proton conduction.</text>
</comment>
<evidence type="ECO:0000256" key="6">
    <source>
        <dbReference type="ARBA" id="ARBA00023310"/>
    </source>
</evidence>
<evidence type="ECO:0000256" key="4">
    <source>
        <dbReference type="ARBA" id="ARBA00023065"/>
    </source>
</evidence>
<evidence type="ECO:0000256" key="7">
    <source>
        <dbReference type="HAMAP-Rule" id="MF_01416"/>
    </source>
</evidence>